<dbReference type="GO" id="GO:0005385">
    <property type="term" value="F:zinc ion transmembrane transporter activity"/>
    <property type="evidence" value="ECO:0007669"/>
    <property type="project" value="TreeGrafter"/>
</dbReference>
<evidence type="ECO:0000256" key="26">
    <source>
        <dbReference type="ARBA" id="ARBA00077285"/>
    </source>
</evidence>
<evidence type="ECO:0000259" key="30">
    <source>
        <dbReference type="Pfam" id="PF16916"/>
    </source>
</evidence>
<feature type="compositionally biased region" description="Pro residues" evidence="27">
    <location>
        <begin position="389"/>
        <end position="405"/>
    </location>
</feature>
<evidence type="ECO:0000256" key="17">
    <source>
        <dbReference type="ARBA" id="ARBA00023136"/>
    </source>
</evidence>
<keyword evidence="13" id="KW-0864">Zinc transport</keyword>
<comment type="function">
    <text evidence="21">Electroneutral proton-coupled antiporter concentrating zinc ions into a variety of intracellular organelles including endosomes, zymogen granules and mitochondria. Thereby, plays a crucial role in cellular zinc homeostasis to confer upon cells protection against its potential cytotoxicity. Regulates the zinc concentration of milk, through the transport of zinc ions into secretory vesicles of mammary cells. By concentrating zinc ions into lysosomes participates to lysosomal-mediated cell death during early mammary gland involution.</text>
</comment>
<reference evidence="31" key="2">
    <citation type="submission" date="2025-08" db="UniProtKB">
        <authorList>
            <consortium name="Ensembl"/>
        </authorList>
    </citation>
    <scope>IDENTIFICATION</scope>
</reference>
<evidence type="ECO:0000256" key="24">
    <source>
        <dbReference type="ARBA" id="ARBA00070392"/>
    </source>
</evidence>
<evidence type="ECO:0000256" key="19">
    <source>
        <dbReference type="ARBA" id="ARBA00023329"/>
    </source>
</evidence>
<evidence type="ECO:0000256" key="11">
    <source>
        <dbReference type="ARBA" id="ARBA00022792"/>
    </source>
</evidence>
<keyword evidence="32" id="KW-1185">Reference proteome</keyword>
<keyword evidence="15" id="KW-0406">Ion transport</keyword>
<dbReference type="InterPro" id="IPR058533">
    <property type="entry name" value="Cation_efflux_TM"/>
</dbReference>
<dbReference type="GO" id="GO:0062111">
    <property type="term" value="P:zinc ion import into organelle"/>
    <property type="evidence" value="ECO:0007669"/>
    <property type="project" value="UniProtKB-ARBA"/>
</dbReference>
<keyword evidence="17 28" id="KW-0472">Membrane</keyword>
<comment type="subcellular location">
    <subcellularLocation>
        <location evidence="2">Endosome membrane</location>
        <topology evidence="2">Multi-pass membrane protein</topology>
    </subcellularLocation>
    <subcellularLocation>
        <location evidence="1">Lysosome membrane</location>
        <topology evidence="1">Multi-pass membrane protein</topology>
    </subcellularLocation>
    <subcellularLocation>
        <location evidence="3">Mitochondrion inner membrane</location>
        <topology evidence="3">Multi-pass membrane protein</topology>
    </subcellularLocation>
    <subcellularLocation>
        <location evidence="22">Zymogen granule membrane</location>
        <topology evidence="22">Multi-pass membrane protein</topology>
    </subcellularLocation>
</comment>
<evidence type="ECO:0000256" key="16">
    <source>
        <dbReference type="ARBA" id="ARBA00023128"/>
    </source>
</evidence>
<feature type="transmembrane region" description="Helical" evidence="28">
    <location>
        <begin position="97"/>
        <end position="116"/>
    </location>
</feature>
<dbReference type="NCBIfam" id="TIGR01297">
    <property type="entry name" value="CDF"/>
    <property type="match status" value="1"/>
</dbReference>
<keyword evidence="16" id="KW-0496">Mitochondrion</keyword>
<evidence type="ECO:0000256" key="5">
    <source>
        <dbReference type="ARBA" id="ARBA00022448"/>
    </source>
</evidence>
<evidence type="ECO:0000256" key="3">
    <source>
        <dbReference type="ARBA" id="ARBA00004448"/>
    </source>
</evidence>
<dbReference type="Ensembl" id="ENSCMMT00000009780.1">
    <property type="protein sequence ID" value="ENSCMMP00000008873.1"/>
    <property type="gene ID" value="ENSCMMG00000005644.1"/>
</dbReference>
<dbReference type="InterPro" id="IPR027470">
    <property type="entry name" value="Cation_efflux_CTD"/>
</dbReference>
<feature type="transmembrane region" description="Helical" evidence="28">
    <location>
        <begin position="168"/>
        <end position="190"/>
    </location>
</feature>
<evidence type="ECO:0000256" key="10">
    <source>
        <dbReference type="ARBA" id="ARBA00022753"/>
    </source>
</evidence>
<dbReference type="AlphaFoldDB" id="A0A8C3BR60"/>
<feature type="compositionally biased region" description="Polar residues" evidence="27">
    <location>
        <begin position="333"/>
        <end position="342"/>
    </location>
</feature>
<evidence type="ECO:0000256" key="4">
    <source>
        <dbReference type="ARBA" id="ARBA00008873"/>
    </source>
</evidence>
<evidence type="ECO:0000256" key="20">
    <source>
        <dbReference type="ARBA" id="ARBA00048349"/>
    </source>
</evidence>
<evidence type="ECO:0000256" key="15">
    <source>
        <dbReference type="ARBA" id="ARBA00023065"/>
    </source>
</evidence>
<dbReference type="Proteomes" id="UP000694556">
    <property type="component" value="Chromosome 24"/>
</dbReference>
<dbReference type="GO" id="GO:0015297">
    <property type="term" value="F:antiporter activity"/>
    <property type="evidence" value="ECO:0007669"/>
    <property type="project" value="UniProtKB-KW"/>
</dbReference>
<evidence type="ECO:0000256" key="23">
    <source>
        <dbReference type="ARBA" id="ARBA00061875"/>
    </source>
</evidence>
<feature type="transmembrane region" description="Helical" evidence="28">
    <location>
        <begin position="137"/>
        <end position="156"/>
    </location>
</feature>
<dbReference type="PANTHER" id="PTHR11562">
    <property type="entry name" value="CATION EFFLUX PROTEIN/ ZINC TRANSPORTER"/>
    <property type="match status" value="1"/>
</dbReference>
<dbReference type="InterPro" id="IPR002524">
    <property type="entry name" value="Cation_efflux"/>
</dbReference>
<evidence type="ECO:0000256" key="18">
    <source>
        <dbReference type="ARBA" id="ARBA00023228"/>
    </source>
</evidence>
<evidence type="ECO:0000256" key="9">
    <source>
        <dbReference type="ARBA" id="ARBA00022723"/>
    </source>
</evidence>
<evidence type="ECO:0000256" key="28">
    <source>
        <dbReference type="SAM" id="Phobius"/>
    </source>
</evidence>
<evidence type="ECO:0000256" key="21">
    <source>
        <dbReference type="ARBA" id="ARBA00053997"/>
    </source>
</evidence>
<evidence type="ECO:0000313" key="32">
    <source>
        <dbReference type="Proteomes" id="UP000694556"/>
    </source>
</evidence>
<evidence type="ECO:0000256" key="25">
    <source>
        <dbReference type="ARBA" id="ARBA00076850"/>
    </source>
</evidence>
<comment type="catalytic activity">
    <reaction evidence="20">
        <text>Zn(2+)(in) + 2 H(+)(out) = Zn(2+)(out) + 2 H(+)(in)</text>
        <dbReference type="Rhea" id="RHEA:72627"/>
        <dbReference type="ChEBI" id="CHEBI:15378"/>
        <dbReference type="ChEBI" id="CHEBI:29105"/>
    </reaction>
</comment>
<keyword evidence="18" id="KW-0458">Lysosome</keyword>
<dbReference type="PANTHER" id="PTHR11562:SF51">
    <property type="entry name" value="PROTON-COUPLED ZINC ANTIPORTER SLC30A2"/>
    <property type="match status" value="1"/>
</dbReference>
<evidence type="ECO:0000256" key="1">
    <source>
        <dbReference type="ARBA" id="ARBA00004155"/>
    </source>
</evidence>
<keyword evidence="7" id="KW-0597">Phosphoprotein</keyword>
<evidence type="ECO:0000259" key="29">
    <source>
        <dbReference type="Pfam" id="PF01545"/>
    </source>
</evidence>
<feature type="compositionally biased region" description="Low complexity" evidence="27">
    <location>
        <begin position="371"/>
        <end position="388"/>
    </location>
</feature>
<evidence type="ECO:0000256" key="2">
    <source>
        <dbReference type="ARBA" id="ARBA00004337"/>
    </source>
</evidence>
<dbReference type="InterPro" id="IPR050681">
    <property type="entry name" value="CDF/SLC30A"/>
</dbReference>
<evidence type="ECO:0000256" key="7">
    <source>
        <dbReference type="ARBA" id="ARBA00022553"/>
    </source>
</evidence>
<keyword evidence="5" id="KW-0813">Transport</keyword>
<feature type="region of interest" description="Disordered" evidence="27">
    <location>
        <begin position="327"/>
        <end position="405"/>
    </location>
</feature>
<dbReference type="Pfam" id="PF16916">
    <property type="entry name" value="ZT_dimer"/>
    <property type="match status" value="1"/>
</dbReference>
<keyword evidence="11" id="KW-0999">Mitochondrion inner membrane</keyword>
<dbReference type="SUPFAM" id="SSF161111">
    <property type="entry name" value="Cation efflux protein transmembrane domain-like"/>
    <property type="match status" value="1"/>
</dbReference>
<dbReference type="GO" id="GO:0042589">
    <property type="term" value="C:zymogen granule membrane"/>
    <property type="evidence" value="ECO:0007669"/>
    <property type="project" value="UniProtKB-SubCell"/>
</dbReference>
<feature type="transmembrane region" description="Helical" evidence="28">
    <location>
        <begin position="67"/>
        <end position="91"/>
    </location>
</feature>
<evidence type="ECO:0000256" key="22">
    <source>
        <dbReference type="ARBA" id="ARBA00060459"/>
    </source>
</evidence>
<keyword evidence="6" id="KW-0050">Antiport</keyword>
<dbReference type="Pfam" id="PF01545">
    <property type="entry name" value="Cation_efflux"/>
    <property type="match status" value="1"/>
</dbReference>
<feature type="transmembrane region" description="Helical" evidence="28">
    <location>
        <begin position="211"/>
        <end position="235"/>
    </location>
</feature>
<dbReference type="GO" id="GO:0010008">
    <property type="term" value="C:endosome membrane"/>
    <property type="evidence" value="ECO:0007669"/>
    <property type="project" value="UniProtKB-SubCell"/>
</dbReference>
<keyword evidence="10" id="KW-0967">Endosome</keyword>
<sequence length="405" mass="43079">MAAGEEKRHLLTESAAGSYLGTVQEDGHSSLRGQAPALELGTRRRRHCHALGAADHPGQQQRARRKLYVAAGICLIFMLGEAVGGYLAHSLAILTDAAHLLTDFASVMISLFALWVSSRPATKTMNFGWHRAEILGALLSVLSIWVVTGVLVYLAAQRLLSADYEIEGGVMLITSACAVAVNIVMGVALHQTGHGHGHGAPGEQPNASVRAAFVHVVGDLLQSVGVLVASYIIFFKPEYKYVDPICTFLFSALVLGTTLTILRDVLLVLMEGTPRGMDFNAVRETLLAVGGVEAVHSLHIWALTAAQPLLSVHIAISECEGGGKKMIWGLTQPPDTSPNSSQTPAPTRRRCWRRPARGCSAPSASTPPPSRSRATPRTCGTAASASPPATEPPEPWHPRPAPTNS</sequence>
<feature type="domain" description="Cation efflux protein transmembrane" evidence="29">
    <location>
        <begin position="67"/>
        <end position="270"/>
    </location>
</feature>
<comment type="similarity">
    <text evidence="4">Belongs to the cation diffusion facilitator (CDF) transporter (TC 2.A.4) family. SLC30A subfamily.</text>
</comment>
<feature type="transmembrane region" description="Helical" evidence="28">
    <location>
        <begin position="241"/>
        <end position="262"/>
    </location>
</feature>
<proteinExistence type="inferred from homology"/>
<dbReference type="InterPro" id="IPR027469">
    <property type="entry name" value="Cation_efflux_TMD_sf"/>
</dbReference>
<reference evidence="31" key="3">
    <citation type="submission" date="2025-09" db="UniProtKB">
        <authorList>
            <consortium name="Ensembl"/>
        </authorList>
    </citation>
    <scope>IDENTIFICATION</scope>
</reference>
<evidence type="ECO:0000256" key="6">
    <source>
        <dbReference type="ARBA" id="ARBA00022449"/>
    </source>
</evidence>
<organism evidence="31 32">
    <name type="scientific">Cairina moschata</name>
    <name type="common">Muscovy duck</name>
    <dbReference type="NCBI Taxonomy" id="8855"/>
    <lineage>
        <taxon>Eukaryota</taxon>
        <taxon>Metazoa</taxon>
        <taxon>Chordata</taxon>
        <taxon>Craniata</taxon>
        <taxon>Vertebrata</taxon>
        <taxon>Euteleostomi</taxon>
        <taxon>Archelosauria</taxon>
        <taxon>Archosauria</taxon>
        <taxon>Dinosauria</taxon>
        <taxon>Saurischia</taxon>
        <taxon>Theropoda</taxon>
        <taxon>Coelurosauria</taxon>
        <taxon>Aves</taxon>
        <taxon>Neognathae</taxon>
        <taxon>Galloanserae</taxon>
        <taxon>Anseriformes</taxon>
        <taxon>Anatidae</taxon>
        <taxon>Anatinae</taxon>
        <taxon>Cairina</taxon>
    </lineage>
</organism>
<keyword evidence="14 28" id="KW-1133">Transmembrane helix</keyword>
<protein>
    <recommendedName>
        <fullName evidence="24">Proton-coupled zinc antiporter SLC30A2</fullName>
    </recommendedName>
    <alternativeName>
        <fullName evidence="26">Solute carrier family 30 member 2</fullName>
    </alternativeName>
    <alternativeName>
        <fullName evidence="25">Zinc transporter 2</fullName>
    </alternativeName>
</protein>
<name>A0A8C3BR60_CAIMO</name>
<keyword evidence="9" id="KW-0479">Metal-binding</keyword>
<reference evidence="31" key="1">
    <citation type="submission" date="2018-09" db="EMBL/GenBank/DDBJ databases">
        <title>Common duck and Muscovy duck high density SNP chip.</title>
        <authorList>
            <person name="Vignal A."/>
            <person name="Thebault N."/>
            <person name="Warren W.C."/>
        </authorList>
    </citation>
    <scope>NUCLEOTIDE SEQUENCE [LARGE SCALE GENOMIC DNA]</scope>
</reference>
<feature type="compositionally biased region" description="Basic residues" evidence="27">
    <location>
        <begin position="347"/>
        <end position="356"/>
    </location>
</feature>
<dbReference type="FunFam" id="1.20.1510.10:FF:000011">
    <property type="entry name" value="zinc transporter 2 isoform X1"/>
    <property type="match status" value="1"/>
</dbReference>
<dbReference type="GO" id="GO:0010043">
    <property type="term" value="P:response to zinc ion"/>
    <property type="evidence" value="ECO:0007669"/>
    <property type="project" value="TreeGrafter"/>
</dbReference>
<evidence type="ECO:0000256" key="8">
    <source>
        <dbReference type="ARBA" id="ARBA00022692"/>
    </source>
</evidence>
<evidence type="ECO:0000256" key="12">
    <source>
        <dbReference type="ARBA" id="ARBA00022833"/>
    </source>
</evidence>
<dbReference type="GO" id="GO:0005886">
    <property type="term" value="C:plasma membrane"/>
    <property type="evidence" value="ECO:0007669"/>
    <property type="project" value="TreeGrafter"/>
</dbReference>
<feature type="domain" description="Cation efflux protein cytoplasmic" evidence="30">
    <location>
        <begin position="274"/>
        <end position="317"/>
    </location>
</feature>
<comment type="subunit">
    <text evidence="23">Homodimer. Interacts (via lysosomal targeting motif) with AP3D1; in AP-3-mediated transport to lysosomes. Interacts with TMEM163.</text>
</comment>
<evidence type="ECO:0000256" key="27">
    <source>
        <dbReference type="SAM" id="MobiDB-lite"/>
    </source>
</evidence>
<dbReference type="Gene3D" id="1.20.1510.10">
    <property type="entry name" value="Cation efflux protein transmembrane domain"/>
    <property type="match status" value="1"/>
</dbReference>
<keyword evidence="19" id="KW-0968">Cytoplasmic vesicle</keyword>
<evidence type="ECO:0000256" key="13">
    <source>
        <dbReference type="ARBA" id="ARBA00022906"/>
    </source>
</evidence>
<evidence type="ECO:0000313" key="31">
    <source>
        <dbReference type="Ensembl" id="ENSCMMP00000008873.1"/>
    </source>
</evidence>
<dbReference type="GO" id="GO:0005743">
    <property type="term" value="C:mitochondrial inner membrane"/>
    <property type="evidence" value="ECO:0007669"/>
    <property type="project" value="UniProtKB-SubCell"/>
</dbReference>
<evidence type="ECO:0000256" key="14">
    <source>
        <dbReference type="ARBA" id="ARBA00022989"/>
    </source>
</evidence>
<keyword evidence="8 28" id="KW-0812">Transmembrane</keyword>
<dbReference type="GO" id="GO:0005765">
    <property type="term" value="C:lysosomal membrane"/>
    <property type="evidence" value="ECO:0007669"/>
    <property type="project" value="UniProtKB-SubCell"/>
</dbReference>
<keyword evidence="12" id="KW-0862">Zinc</keyword>
<accession>A0A8C3BR60</accession>
<dbReference type="GO" id="GO:0046872">
    <property type="term" value="F:metal ion binding"/>
    <property type="evidence" value="ECO:0007669"/>
    <property type="project" value="UniProtKB-KW"/>
</dbReference>